<dbReference type="OrthoDB" id="2381500at2"/>
<evidence type="ECO:0000256" key="2">
    <source>
        <dbReference type="SAM" id="MobiDB-lite"/>
    </source>
</evidence>
<keyword evidence="4" id="KW-1185">Reference proteome</keyword>
<evidence type="ECO:0000313" key="4">
    <source>
        <dbReference type="Proteomes" id="UP000031938"/>
    </source>
</evidence>
<dbReference type="SUPFAM" id="SSF140566">
    <property type="entry name" value="FlgN-like"/>
    <property type="match status" value="1"/>
</dbReference>
<feature type="region of interest" description="Disordered" evidence="2">
    <location>
        <begin position="142"/>
        <end position="166"/>
    </location>
</feature>
<keyword evidence="1" id="KW-1005">Bacterial flagellum biogenesis</keyword>
<dbReference type="Gene3D" id="1.20.58.300">
    <property type="entry name" value="FlgN-like"/>
    <property type="match status" value="1"/>
</dbReference>
<comment type="caution">
    <text evidence="3">The sequence shown here is derived from an EMBL/GenBank/DDBJ whole genome shotgun (WGS) entry which is preliminary data.</text>
</comment>
<gene>
    <name evidence="3" type="ORF">KP78_13800</name>
</gene>
<name>A0A0C2VLW7_9BACL</name>
<evidence type="ECO:0000256" key="1">
    <source>
        <dbReference type="ARBA" id="ARBA00022795"/>
    </source>
</evidence>
<proteinExistence type="predicted"/>
<dbReference type="InterPro" id="IPR007809">
    <property type="entry name" value="FlgN-like"/>
</dbReference>
<dbReference type="Pfam" id="PF05130">
    <property type="entry name" value="FlgN"/>
    <property type="match status" value="1"/>
</dbReference>
<dbReference type="EMBL" id="JXRP01000009">
    <property type="protein sequence ID" value="KIL49912.1"/>
    <property type="molecule type" value="Genomic_DNA"/>
</dbReference>
<dbReference type="STRING" id="889306.KP78_13800"/>
<evidence type="ECO:0000313" key="3">
    <source>
        <dbReference type="EMBL" id="KIL49912.1"/>
    </source>
</evidence>
<dbReference type="Proteomes" id="UP000031938">
    <property type="component" value="Unassembled WGS sequence"/>
</dbReference>
<reference evidence="3 4" key="1">
    <citation type="submission" date="2015-01" db="EMBL/GenBank/DDBJ databases">
        <title>Genome sequencing of Jeotgalibacillus soli.</title>
        <authorList>
            <person name="Goh K.M."/>
            <person name="Chan K.-G."/>
            <person name="Yaakop A.S."/>
            <person name="Ee R."/>
            <person name="Gan H.M."/>
            <person name="Chan C.S."/>
        </authorList>
    </citation>
    <scope>NUCLEOTIDE SEQUENCE [LARGE SCALE GENOMIC DNA]</scope>
    <source>
        <strain evidence="3 4">P9</strain>
    </source>
</reference>
<dbReference type="GO" id="GO:0044780">
    <property type="term" value="P:bacterial-type flagellum assembly"/>
    <property type="evidence" value="ECO:0007669"/>
    <property type="project" value="InterPro"/>
</dbReference>
<protein>
    <recommendedName>
        <fullName evidence="5">FlgN family protein</fullName>
    </recommendedName>
</protein>
<accession>A0A0C2VLW7</accession>
<dbReference type="AlphaFoldDB" id="A0A0C2VLW7"/>
<evidence type="ECO:0008006" key="5">
    <source>
        <dbReference type="Google" id="ProtNLM"/>
    </source>
</evidence>
<dbReference type="PATRIC" id="fig|889306.3.peg.1389"/>
<dbReference type="InterPro" id="IPR036679">
    <property type="entry name" value="FlgN-like_sf"/>
</dbReference>
<sequence>MSEAALLETLDKLVKLHDGLLKAAHKKTIHIKETNIEGLQELLKQEQTYAAAINTIEQQRQEQAVALLKERGRSIAAIPTLTDIQEVLKDPVMIEQLQTKKEELIMVVAELSQQNELNRQLTLQSLQFVNMTMDMIMPKQSTMNYSNKQGKPSRLRPNHSMFDSRT</sequence>
<organism evidence="3 4">
    <name type="scientific">Jeotgalibacillus soli</name>
    <dbReference type="NCBI Taxonomy" id="889306"/>
    <lineage>
        <taxon>Bacteria</taxon>
        <taxon>Bacillati</taxon>
        <taxon>Bacillota</taxon>
        <taxon>Bacilli</taxon>
        <taxon>Bacillales</taxon>
        <taxon>Caryophanaceae</taxon>
        <taxon>Jeotgalibacillus</taxon>
    </lineage>
</organism>